<dbReference type="Pfam" id="PF00353">
    <property type="entry name" value="HemolysinCabind"/>
    <property type="match status" value="23"/>
</dbReference>
<evidence type="ECO:0000313" key="10">
    <source>
        <dbReference type="Proteomes" id="UP001576774"/>
    </source>
</evidence>
<evidence type="ECO:0000256" key="1">
    <source>
        <dbReference type="ARBA" id="ARBA00004370"/>
    </source>
</evidence>
<dbReference type="PROSITE" id="PS00330">
    <property type="entry name" value="HEMOLYSIN_CALCIUM"/>
    <property type="match status" value="18"/>
</dbReference>
<evidence type="ECO:0000256" key="8">
    <source>
        <dbReference type="SAM" id="MobiDB-lite"/>
    </source>
</evidence>
<keyword evidence="3" id="KW-0964">Secreted</keyword>
<dbReference type="InterPro" id="IPR050557">
    <property type="entry name" value="RTX_toxin/Mannuronan_C5-epim"/>
</dbReference>
<dbReference type="Gene3D" id="2.150.10.10">
    <property type="entry name" value="Serralysin-like metalloprotease, C-terminal"/>
    <property type="match status" value="19"/>
</dbReference>
<evidence type="ECO:0000256" key="2">
    <source>
        <dbReference type="ARBA" id="ARBA00004613"/>
    </source>
</evidence>
<dbReference type="Proteomes" id="UP001576774">
    <property type="component" value="Unassembled WGS sequence"/>
</dbReference>
<keyword evidence="5" id="KW-0677">Repeat</keyword>
<feature type="compositionally biased region" description="Low complexity" evidence="8">
    <location>
        <begin position="1739"/>
        <end position="1756"/>
    </location>
</feature>
<keyword evidence="7" id="KW-0472">Membrane</keyword>
<keyword evidence="4" id="KW-0800">Toxin</keyword>
<feature type="region of interest" description="Disordered" evidence="8">
    <location>
        <begin position="1668"/>
        <end position="1698"/>
    </location>
</feature>
<feature type="region of interest" description="Disordered" evidence="8">
    <location>
        <begin position="1598"/>
        <end position="1624"/>
    </location>
</feature>
<dbReference type="PRINTS" id="PR01488">
    <property type="entry name" value="RTXTOXINA"/>
</dbReference>
<accession>A0ABV4XC62</accession>
<keyword evidence="10" id="KW-1185">Reference proteome</keyword>
<sequence>MVNLINTVNSVEVIDEATELTEDLLTNFAKDENLLGKINLAFGDEINKENLDKLLQQWGNGNFVELPEIEIRKAAEINGANGAYSWENNKIYLAQEYLVLNAGNGSAITNVLLEEIGHFIDSRINTFDAAGDEGAIFSSVVRGVELNGSALRALKAENDTVILTLDGKLIQLEEQNFTGTFKNAITELDQLLTKLQDGINSRVFSESIPIVGDSLKNSTEQAVQFVENIRTAVHDKLNDITDLSNATVTDIQNALNTALGSGSSGLKLLKQAIKVVDTTDEVIFDLKLGSNTPSNFETAFASNFGIPGVGLELSGDANVGLGFDFNLKLGVNKTEGFFIDTSTNDELKIDLNAATPGLNANGKLGFLTLNATDKGTNFNGSFTVDLADSGDRLKIAEIPSVDFQSLVDAKLTANADVNLNLATSFGDSAKFPKLSSDFNLDWNFNAVDIDDASFGELPTIGFNNVKLDLGSFLNDFAKPIVQEVRNVTKSFDPVVNFLSQPIPVLDRVGLNLSLLNMAGLSSSADFIKALDAIKNLDNTINSSGSVLIDLGNFSIDQNKNFTSLQPNSNAIEQAKANGASSFFTTSEKIPGGGLKFPILEDPTQAFNLFLDKDAELFKFTLPEFKGSISADYPIPVWALPPVTVTLGGTASFEIPNFTFGYDTAGFRKASQPNGTTSDIFTQGFFIDNSQPVFKLNGNLYADGSVGIPGFKGGGKVYINGSGNFSLDDPTPGDGKVRFGEISSNLQTDPLEIFDIDGDIKAGSSLYVEHITYNPVRIWKGLGNLLRGRWEEALKETIEKKEWKIAEIELFDFVFGDNAKQPFDPNLALRLGDGVLRLNMGEGEYASQRNASPEIIDELFILSKVPGVSETKVWAFGYEQTYLNINKILGLGDTGNDQIFLNPEADISVDFDGGSGDDILRGGAVADILKGGEGNDYLEARNGNDQLYGQSGADSLFGGDGDDIIDGGSENDHLEGENGVDSLYGGNGDDIINGGSGNDFLYGGADSDILAGGIGSDIINGGSEDDQLYGEADTDTLIGGIGDDILDGGSENDQLYGEVGNDTLAGGDGNDFLSSHEGQDLLYGEAGADILSGAEGNDTLDGGTENDTLNGEAGSDSLIGGEGNDILDGGTENDTLNGEAGSDSLIGGEGNDILNGGTENDTLNGNAGNDSLYGNSENDLLIGDSGNDLIDGGTEIDTVTYENSPKAVIVNINETQNYNNNSTDPVNIEPNFTINAGTAEDGYGNTDTLRNLENIIGSEFDDILIGNSSDNRIEGLAGKDLLIGNAGNDTLNGGENIDTVSYRRDPMRAIVNLEQNTARDGFDNIDQLFNIENVVGSIFNDEITGDAKANIITAGDGNDLIYGREGNDSIYGETGEDAIFAEAGDDLIVGGKGADTIDGSTGDDTASYFNSETGVAVSLLTGKGWAGDALGDTLTQIENLIGSEFIDTLIGDNGNNRIDGLAGTDFIDGGLGDDTIDGGDDRDRIQGSAGNDLLYGKAGVDYIEGGEGNDILDGGEGNDQLYGQLGNDTIDGGTGNDYLEGGDGDDSLAGNSGNDQLYGQAGKDTLDGGEGNDYLEGGDSEDLLLGNAGNDYLYGQNGNDTLNGGTGNDNLDGDVGDDLLDGGEDNDRLYGQKGSDTLFGGIGNDLLDGGDDADILFGQAGVDYLTGGNGNDSLDGGDDDDQLHGNVGNDTLNGGNGNDLLDGGKNDDLLYGNAGNDRIFGQLGNDTLFGGTGNDFLDGGNDGDTLLGETGDDTLFGNNGDDSLAGGEGNDSLDGGNGDDLLTGEDGNDEIFGSAGRDSLEGAAGDDSLNGGTGDDDLYGRTGNDSLVGGDGNDYLDGGEGIDSLFGQGGNDYLDAGDGNDYLSGGNNNDQLYGQAGNDTLSGDANNDYLEGGDGDDSLSGGDGNDQLYGQLGKDTLDGGKGDDYLEGGEDDDFVTGGDGRDQLYGQAGNDILDAGVGDDYLEGGDGNDSLVGGDGHDQLYGQDGNDFLDGGKGVDLLEGGEGNDTLAGGDNDDSLTGNAGDDLLDGGAGNDYLDGGDGNNIFYGGAGQDSLIGGVGQDTFALVAGTGTDAIFDFIVGSDRFGLTNGLTFEQLKVSQGTGNNASNTVISLVSNNEVLATLIGIQANAISSTDFTTL</sequence>
<dbReference type="InterPro" id="IPR011049">
    <property type="entry name" value="Serralysin-like_metalloprot_C"/>
</dbReference>
<feature type="compositionally biased region" description="Acidic residues" evidence="8">
    <location>
        <begin position="1610"/>
        <end position="1623"/>
    </location>
</feature>
<evidence type="ECO:0000313" key="9">
    <source>
        <dbReference type="EMBL" id="MFB2879851.1"/>
    </source>
</evidence>
<comment type="caution">
    <text evidence="9">The sequence shown here is derived from an EMBL/GenBank/DDBJ whole genome shotgun (WGS) entry which is preliminary data.</text>
</comment>
<reference evidence="9 10" key="1">
    <citation type="submission" date="2024-09" db="EMBL/GenBank/DDBJ databases">
        <title>Floridaenema gen nov. (Aerosakkonemataceae, Aerosakkonematales ord. nov., Cyanobacteria) from benthic tropical and subtropical fresh waters, with the description of four new species.</title>
        <authorList>
            <person name="Moretto J.A."/>
            <person name="Berthold D.E."/>
            <person name="Lefler F.W."/>
            <person name="Huang I.-S."/>
            <person name="Laughinghouse H. IV."/>
        </authorList>
    </citation>
    <scope>NUCLEOTIDE SEQUENCE [LARGE SCALE GENOMIC DNA]</scope>
    <source>
        <strain evidence="9 10">BLCC-F46</strain>
    </source>
</reference>
<feature type="region of interest" description="Disordered" evidence="8">
    <location>
        <begin position="1509"/>
        <end position="1571"/>
    </location>
</feature>
<dbReference type="PANTHER" id="PTHR38340">
    <property type="entry name" value="S-LAYER PROTEIN"/>
    <property type="match status" value="1"/>
</dbReference>
<evidence type="ECO:0000256" key="6">
    <source>
        <dbReference type="ARBA" id="ARBA00023026"/>
    </source>
</evidence>
<feature type="compositionally biased region" description="Low complexity" evidence="8">
    <location>
        <begin position="1683"/>
        <end position="1698"/>
    </location>
</feature>
<proteinExistence type="predicted"/>
<dbReference type="SUPFAM" id="SSF51120">
    <property type="entry name" value="beta-Roll"/>
    <property type="match status" value="8"/>
</dbReference>
<keyword evidence="6" id="KW-0843">Virulence</keyword>
<evidence type="ECO:0000256" key="5">
    <source>
        <dbReference type="ARBA" id="ARBA00022737"/>
    </source>
</evidence>
<dbReference type="InterPro" id="IPR018511">
    <property type="entry name" value="Hemolysin-typ_Ca-bd_CS"/>
</dbReference>
<dbReference type="PANTHER" id="PTHR38340:SF1">
    <property type="entry name" value="S-LAYER PROTEIN"/>
    <property type="match status" value="1"/>
</dbReference>
<feature type="region of interest" description="Disordered" evidence="8">
    <location>
        <begin position="1739"/>
        <end position="1834"/>
    </location>
</feature>
<feature type="region of interest" description="Disordered" evidence="8">
    <location>
        <begin position="1092"/>
        <end position="1170"/>
    </location>
</feature>
<dbReference type="InterPro" id="IPR003995">
    <property type="entry name" value="RTX_toxin_determinant-A"/>
</dbReference>
<organism evidence="9 10">
    <name type="scientific">Floridaenema aerugineum BLCC-F46</name>
    <dbReference type="NCBI Taxonomy" id="3153654"/>
    <lineage>
        <taxon>Bacteria</taxon>
        <taxon>Bacillati</taxon>
        <taxon>Cyanobacteriota</taxon>
        <taxon>Cyanophyceae</taxon>
        <taxon>Oscillatoriophycideae</taxon>
        <taxon>Aerosakkonematales</taxon>
        <taxon>Aerosakkonemataceae</taxon>
        <taxon>Floridanema</taxon>
        <taxon>Floridanema aerugineum</taxon>
    </lineage>
</organism>
<feature type="compositionally biased region" description="Polar residues" evidence="8">
    <location>
        <begin position="1864"/>
        <end position="1884"/>
    </location>
</feature>
<evidence type="ECO:0000256" key="3">
    <source>
        <dbReference type="ARBA" id="ARBA00022525"/>
    </source>
</evidence>
<feature type="compositionally biased region" description="Basic and acidic residues" evidence="8">
    <location>
        <begin position="1914"/>
        <end position="1923"/>
    </location>
</feature>
<feature type="region of interest" description="Disordered" evidence="8">
    <location>
        <begin position="1856"/>
        <end position="2021"/>
    </location>
</feature>
<name>A0ABV4XC62_9CYAN</name>
<dbReference type="EMBL" id="JBHFNQ010000182">
    <property type="protein sequence ID" value="MFB2879851.1"/>
    <property type="molecule type" value="Genomic_DNA"/>
</dbReference>
<feature type="compositionally biased region" description="Polar residues" evidence="8">
    <location>
        <begin position="1156"/>
        <end position="1170"/>
    </location>
</feature>
<evidence type="ECO:0000256" key="7">
    <source>
        <dbReference type="ARBA" id="ARBA00023136"/>
    </source>
</evidence>
<protein>
    <submittedName>
        <fullName evidence="9">Calcium-binding protein</fullName>
    </submittedName>
</protein>
<dbReference type="InterPro" id="IPR001343">
    <property type="entry name" value="Hemolysn_Ca-bd"/>
</dbReference>
<dbReference type="PRINTS" id="PR00313">
    <property type="entry name" value="CABNDNGRPT"/>
</dbReference>
<evidence type="ECO:0000256" key="4">
    <source>
        <dbReference type="ARBA" id="ARBA00022656"/>
    </source>
</evidence>
<feature type="compositionally biased region" description="Low complexity" evidence="8">
    <location>
        <begin position="1769"/>
        <end position="1780"/>
    </location>
</feature>
<gene>
    <name evidence="9" type="ORF">ACE1CC_23605</name>
</gene>
<feature type="compositionally biased region" description="Acidic residues" evidence="8">
    <location>
        <begin position="1924"/>
        <end position="1933"/>
    </location>
</feature>
<comment type="subcellular location">
    <subcellularLocation>
        <location evidence="1">Membrane</location>
    </subcellularLocation>
    <subcellularLocation>
        <location evidence="2">Secreted</location>
    </subcellularLocation>
</comment>
<dbReference type="RefSeq" id="WP_413272885.1">
    <property type="nucleotide sequence ID" value="NZ_JBHFNQ010000182.1"/>
</dbReference>